<dbReference type="InterPro" id="IPR028098">
    <property type="entry name" value="Glyco_trans_4-like_N"/>
</dbReference>
<evidence type="ECO:0000259" key="2">
    <source>
        <dbReference type="Pfam" id="PF13579"/>
    </source>
</evidence>
<dbReference type="Pfam" id="PF13579">
    <property type="entry name" value="Glyco_trans_4_4"/>
    <property type="match status" value="1"/>
</dbReference>
<dbReference type="Gene3D" id="3.40.50.2000">
    <property type="entry name" value="Glycogen Phosphorylase B"/>
    <property type="match status" value="2"/>
</dbReference>
<evidence type="ECO:0000313" key="4">
    <source>
        <dbReference type="Proteomes" id="UP000741360"/>
    </source>
</evidence>
<dbReference type="PANTHER" id="PTHR12526">
    <property type="entry name" value="GLYCOSYLTRANSFERASE"/>
    <property type="match status" value="1"/>
</dbReference>
<reference evidence="3" key="1">
    <citation type="submission" date="2020-07" db="EMBL/GenBank/DDBJ databases">
        <title>Huge and variable diversity of episymbiotic CPR bacteria and DPANN archaea in groundwater ecosystems.</title>
        <authorList>
            <person name="He C.Y."/>
            <person name="Keren R."/>
            <person name="Whittaker M."/>
            <person name="Farag I.F."/>
            <person name="Doudna J."/>
            <person name="Cate J.H.D."/>
            <person name="Banfield J.F."/>
        </authorList>
    </citation>
    <scope>NUCLEOTIDE SEQUENCE</scope>
    <source>
        <strain evidence="3">NC_groundwater_717_Ag_S-0.2um_59_8</strain>
    </source>
</reference>
<accession>A0A932LZ07</accession>
<dbReference type="CDD" id="cd03794">
    <property type="entry name" value="GT4_WbuB-like"/>
    <property type="match status" value="1"/>
</dbReference>
<dbReference type="Proteomes" id="UP000741360">
    <property type="component" value="Unassembled WGS sequence"/>
</dbReference>
<feature type="domain" description="Glycosyltransferase subfamily 4-like N-terminal" evidence="2">
    <location>
        <begin position="19"/>
        <end position="195"/>
    </location>
</feature>
<dbReference type="EMBL" id="JACPSX010000027">
    <property type="protein sequence ID" value="MBI3013747.1"/>
    <property type="molecule type" value="Genomic_DNA"/>
</dbReference>
<comment type="caution">
    <text evidence="3">The sequence shown here is derived from an EMBL/GenBank/DDBJ whole genome shotgun (WGS) entry which is preliminary data.</text>
</comment>
<organism evidence="3 4">
    <name type="scientific">Tectimicrobiota bacterium</name>
    <dbReference type="NCBI Taxonomy" id="2528274"/>
    <lineage>
        <taxon>Bacteria</taxon>
        <taxon>Pseudomonadati</taxon>
        <taxon>Nitrospinota/Tectimicrobiota group</taxon>
        <taxon>Candidatus Tectimicrobiota</taxon>
    </lineage>
</organism>
<evidence type="ECO:0000259" key="1">
    <source>
        <dbReference type="Pfam" id="PF00534"/>
    </source>
</evidence>
<dbReference type="SUPFAM" id="SSF53756">
    <property type="entry name" value="UDP-Glycosyltransferase/glycogen phosphorylase"/>
    <property type="match status" value="1"/>
</dbReference>
<dbReference type="GO" id="GO:0016757">
    <property type="term" value="F:glycosyltransferase activity"/>
    <property type="evidence" value="ECO:0007669"/>
    <property type="project" value="InterPro"/>
</dbReference>
<dbReference type="InterPro" id="IPR001296">
    <property type="entry name" value="Glyco_trans_1"/>
</dbReference>
<proteinExistence type="predicted"/>
<protein>
    <submittedName>
        <fullName evidence="3">Glycosyltransferase family 4 protein</fullName>
    </submittedName>
</protein>
<gene>
    <name evidence="3" type="ORF">HYY65_01480</name>
</gene>
<name>A0A932LZ07_UNCTE</name>
<dbReference type="PANTHER" id="PTHR12526:SF609">
    <property type="entry name" value="LIPOPOLYSACCHARIDE BIOSYNTHESIS PROTEIN"/>
    <property type="match status" value="1"/>
</dbReference>
<evidence type="ECO:0000313" key="3">
    <source>
        <dbReference type="EMBL" id="MBI3013747.1"/>
    </source>
</evidence>
<dbReference type="Pfam" id="PF00534">
    <property type="entry name" value="Glycos_transf_1"/>
    <property type="match status" value="1"/>
</dbReference>
<dbReference type="AlphaFoldDB" id="A0A932LZ07"/>
<sequence>MSKVLLINQFFYPDVAPTGQVATDLAEDLVRRGLEVSVLCSRRRYGGVGSLAWRETYQGIQIYRTGSTRYGRRRTLGRALDYFSFYLTAGVKALVLPRYDLVICLSTPPLIAGLGVLLKWVKGSRYVYWVQDLYPDVAVALGVLRKKGMVTGLVRHLSRLTLCRADAVVALGEVMAEKLSANGFRPKNLSVLPCWADGEELRLVPHKMNPFIEEQGLSGKFIGLYSGNMGKGHELDTLLGAIEALREVEDLLFVFIGDGARRSEIERFQKTKGLQNLRLLPYQDRHRVCLSLNAGDVHLVTLREGLEGLLVASKIYSSLATGKPVIYIGPERSEVGEIVRRADCGYVHCPGDVEGVVRSVREMISRPEKRERLGRNGRAYFEAHFERRQITEKFYQVIRDVLSVA</sequence>
<feature type="domain" description="Glycosyl transferase family 1" evidence="1">
    <location>
        <begin position="218"/>
        <end position="378"/>
    </location>
</feature>